<dbReference type="AlphaFoldDB" id="A0ABD0KHR0"/>
<comment type="caution">
    <text evidence="1">The sequence shown here is derived from an EMBL/GenBank/DDBJ whole genome shotgun (WGS) entry which is preliminary data.</text>
</comment>
<reference evidence="1 2" key="1">
    <citation type="journal article" date="2023" name="Sci. Data">
        <title>Genome assembly of the Korean intertidal mud-creeper Batillaria attramentaria.</title>
        <authorList>
            <person name="Patra A.K."/>
            <person name="Ho P.T."/>
            <person name="Jun S."/>
            <person name="Lee S.J."/>
            <person name="Kim Y."/>
            <person name="Won Y.J."/>
        </authorList>
    </citation>
    <scope>NUCLEOTIDE SEQUENCE [LARGE SCALE GENOMIC DNA]</scope>
    <source>
        <strain evidence="1">Wonlab-2016</strain>
    </source>
</reference>
<sequence length="86" mass="9300">MVFSASSPSQCRLHLQVPCVKQVPGLAGCGRRSGVLPIHLHEDESAFTKKTEISVSSRAAYPPERLPVPTSLTTKASRLDCSVFYA</sequence>
<accession>A0ABD0KHR0</accession>
<keyword evidence="2" id="KW-1185">Reference proteome</keyword>
<gene>
    <name evidence="1" type="ORF">BaRGS_00022141</name>
</gene>
<dbReference type="Proteomes" id="UP001519460">
    <property type="component" value="Unassembled WGS sequence"/>
</dbReference>
<evidence type="ECO:0000313" key="2">
    <source>
        <dbReference type="Proteomes" id="UP001519460"/>
    </source>
</evidence>
<dbReference type="EMBL" id="JACVVK020000176">
    <property type="protein sequence ID" value="KAK7486616.1"/>
    <property type="molecule type" value="Genomic_DNA"/>
</dbReference>
<evidence type="ECO:0000313" key="1">
    <source>
        <dbReference type="EMBL" id="KAK7486616.1"/>
    </source>
</evidence>
<protein>
    <submittedName>
        <fullName evidence="1">Uncharacterized protein</fullName>
    </submittedName>
</protein>
<name>A0ABD0KHR0_9CAEN</name>
<proteinExistence type="predicted"/>
<organism evidence="1 2">
    <name type="scientific">Batillaria attramentaria</name>
    <dbReference type="NCBI Taxonomy" id="370345"/>
    <lineage>
        <taxon>Eukaryota</taxon>
        <taxon>Metazoa</taxon>
        <taxon>Spiralia</taxon>
        <taxon>Lophotrochozoa</taxon>
        <taxon>Mollusca</taxon>
        <taxon>Gastropoda</taxon>
        <taxon>Caenogastropoda</taxon>
        <taxon>Sorbeoconcha</taxon>
        <taxon>Cerithioidea</taxon>
        <taxon>Batillariidae</taxon>
        <taxon>Batillaria</taxon>
    </lineage>
</organism>